<keyword evidence="5" id="KW-0479">Metal-binding</keyword>
<dbReference type="EMBL" id="HG739220">
    <property type="protein sequence ID" value="CDP16768.1"/>
    <property type="molecule type" value="Genomic_DNA"/>
</dbReference>
<dbReference type="InParanoid" id="A0A068VAT2"/>
<dbReference type="Gramene" id="CDP16768">
    <property type="protein sequence ID" value="CDP16768"/>
    <property type="gene ID" value="GSCOC_T00019260001"/>
</dbReference>
<evidence type="ECO:0000256" key="6">
    <source>
        <dbReference type="ARBA" id="ARBA00022989"/>
    </source>
</evidence>
<evidence type="ECO:0000313" key="11">
    <source>
        <dbReference type="EMBL" id="CDP16768.1"/>
    </source>
</evidence>
<sequence>MHNSFIIKKIGNCTVLIVAGTSTTSRALSWVISLLLNHRHVLQKAQEEIDSFVGKERWVEESDIKNLVYLQAIVKETMRLHPPAPVPMPRQADEDCNVAFYYFLPANTRFFTKFWAIV</sequence>
<dbReference type="InterPro" id="IPR036396">
    <property type="entry name" value="Cyt_P450_sf"/>
</dbReference>
<keyword evidence="8" id="KW-0408">Iron</keyword>
<evidence type="ECO:0000256" key="4">
    <source>
        <dbReference type="ARBA" id="ARBA00022692"/>
    </source>
</evidence>
<dbReference type="PhylomeDB" id="A0A068VAT2"/>
<dbReference type="GO" id="GO:0020037">
    <property type="term" value="F:heme binding"/>
    <property type="evidence" value="ECO:0007669"/>
    <property type="project" value="InterPro"/>
</dbReference>
<keyword evidence="7" id="KW-0560">Oxidoreductase</keyword>
<proteinExistence type="predicted"/>
<evidence type="ECO:0000256" key="10">
    <source>
        <dbReference type="ARBA" id="ARBA00023136"/>
    </source>
</evidence>
<protein>
    <recommendedName>
        <fullName evidence="13">Cytochrome P450</fullName>
    </recommendedName>
</protein>
<dbReference type="OMA" id="EMINQHE"/>
<keyword evidence="3" id="KW-0349">Heme</keyword>
<keyword evidence="4" id="KW-0812">Transmembrane</keyword>
<keyword evidence="6" id="KW-1133">Transmembrane helix</keyword>
<keyword evidence="10" id="KW-0472">Membrane</keyword>
<dbReference type="InterPro" id="IPR001128">
    <property type="entry name" value="Cyt_P450"/>
</dbReference>
<dbReference type="InterPro" id="IPR002401">
    <property type="entry name" value="Cyt_P450_E_grp-I"/>
</dbReference>
<dbReference type="Proteomes" id="UP000295252">
    <property type="component" value="Chromosome I"/>
</dbReference>
<evidence type="ECO:0000256" key="1">
    <source>
        <dbReference type="ARBA" id="ARBA00001971"/>
    </source>
</evidence>
<dbReference type="PANTHER" id="PTHR47947">
    <property type="entry name" value="CYTOCHROME P450 82C3-RELATED"/>
    <property type="match status" value="1"/>
</dbReference>
<name>A0A068VAT2_COFCA</name>
<evidence type="ECO:0000256" key="8">
    <source>
        <dbReference type="ARBA" id="ARBA00023004"/>
    </source>
</evidence>
<dbReference type="GO" id="GO:0016705">
    <property type="term" value="F:oxidoreductase activity, acting on paired donors, with incorporation or reduction of molecular oxygen"/>
    <property type="evidence" value="ECO:0007669"/>
    <property type="project" value="InterPro"/>
</dbReference>
<accession>A0A068VAT2</accession>
<reference evidence="12" key="1">
    <citation type="journal article" date="2014" name="Science">
        <title>The coffee genome provides insight into the convergent evolution of caffeine biosynthesis.</title>
        <authorList>
            <person name="Denoeud F."/>
            <person name="Carretero-Paulet L."/>
            <person name="Dereeper A."/>
            <person name="Droc G."/>
            <person name="Guyot R."/>
            <person name="Pietrella M."/>
            <person name="Zheng C."/>
            <person name="Alberti A."/>
            <person name="Anthony F."/>
            <person name="Aprea G."/>
            <person name="Aury J.M."/>
            <person name="Bento P."/>
            <person name="Bernard M."/>
            <person name="Bocs S."/>
            <person name="Campa C."/>
            <person name="Cenci A."/>
            <person name="Combes M.C."/>
            <person name="Crouzillat D."/>
            <person name="Da Silva C."/>
            <person name="Daddiego L."/>
            <person name="De Bellis F."/>
            <person name="Dussert S."/>
            <person name="Garsmeur O."/>
            <person name="Gayraud T."/>
            <person name="Guignon V."/>
            <person name="Jahn K."/>
            <person name="Jamilloux V."/>
            <person name="Joet T."/>
            <person name="Labadie K."/>
            <person name="Lan T."/>
            <person name="Leclercq J."/>
            <person name="Lepelley M."/>
            <person name="Leroy T."/>
            <person name="Li L.T."/>
            <person name="Librado P."/>
            <person name="Lopez L."/>
            <person name="Munoz A."/>
            <person name="Noel B."/>
            <person name="Pallavicini A."/>
            <person name="Perrotta G."/>
            <person name="Poncet V."/>
            <person name="Pot D."/>
            <person name="Priyono X."/>
            <person name="Rigoreau M."/>
            <person name="Rouard M."/>
            <person name="Rozas J."/>
            <person name="Tranchant-Dubreuil C."/>
            <person name="VanBuren R."/>
            <person name="Zhang Q."/>
            <person name="Andrade A.C."/>
            <person name="Argout X."/>
            <person name="Bertrand B."/>
            <person name="de Kochko A."/>
            <person name="Graziosi G."/>
            <person name="Henry R.J."/>
            <person name="Jayarama X."/>
            <person name="Ming R."/>
            <person name="Nagai C."/>
            <person name="Rounsley S."/>
            <person name="Sankoff D."/>
            <person name="Giuliano G."/>
            <person name="Albert V.A."/>
            <person name="Wincker P."/>
            <person name="Lashermes P."/>
        </authorList>
    </citation>
    <scope>NUCLEOTIDE SEQUENCE [LARGE SCALE GENOMIC DNA]</scope>
    <source>
        <strain evidence="12">cv. DH200-94</strain>
    </source>
</reference>
<evidence type="ECO:0000256" key="5">
    <source>
        <dbReference type="ARBA" id="ARBA00022723"/>
    </source>
</evidence>
<dbReference type="GO" id="GO:0005506">
    <property type="term" value="F:iron ion binding"/>
    <property type="evidence" value="ECO:0007669"/>
    <property type="project" value="InterPro"/>
</dbReference>
<evidence type="ECO:0000256" key="9">
    <source>
        <dbReference type="ARBA" id="ARBA00023033"/>
    </source>
</evidence>
<evidence type="ECO:0000256" key="2">
    <source>
        <dbReference type="ARBA" id="ARBA00004370"/>
    </source>
</evidence>
<evidence type="ECO:0008006" key="13">
    <source>
        <dbReference type="Google" id="ProtNLM"/>
    </source>
</evidence>
<keyword evidence="9" id="KW-0503">Monooxygenase</keyword>
<organism evidence="11 12">
    <name type="scientific">Coffea canephora</name>
    <name type="common">Robusta coffee</name>
    <dbReference type="NCBI Taxonomy" id="49390"/>
    <lineage>
        <taxon>Eukaryota</taxon>
        <taxon>Viridiplantae</taxon>
        <taxon>Streptophyta</taxon>
        <taxon>Embryophyta</taxon>
        <taxon>Tracheophyta</taxon>
        <taxon>Spermatophyta</taxon>
        <taxon>Magnoliopsida</taxon>
        <taxon>eudicotyledons</taxon>
        <taxon>Gunneridae</taxon>
        <taxon>Pentapetalae</taxon>
        <taxon>asterids</taxon>
        <taxon>lamiids</taxon>
        <taxon>Gentianales</taxon>
        <taxon>Rubiaceae</taxon>
        <taxon>Ixoroideae</taxon>
        <taxon>Gardenieae complex</taxon>
        <taxon>Bertiereae - Coffeeae clade</taxon>
        <taxon>Coffeeae</taxon>
        <taxon>Coffea</taxon>
    </lineage>
</organism>
<dbReference type="Pfam" id="PF00067">
    <property type="entry name" value="p450"/>
    <property type="match status" value="1"/>
</dbReference>
<dbReference type="PANTHER" id="PTHR47947:SF26">
    <property type="entry name" value="CYTOCHROME P450"/>
    <property type="match status" value="1"/>
</dbReference>
<dbReference type="AlphaFoldDB" id="A0A068VAT2"/>
<gene>
    <name evidence="11" type="ORF">GSCOC_T00019260001</name>
</gene>
<keyword evidence="12" id="KW-1185">Reference proteome</keyword>
<comment type="cofactor">
    <cofactor evidence="1">
        <name>heme</name>
        <dbReference type="ChEBI" id="CHEBI:30413"/>
    </cofactor>
</comment>
<dbReference type="PRINTS" id="PR00385">
    <property type="entry name" value="P450"/>
</dbReference>
<dbReference type="PRINTS" id="PR00463">
    <property type="entry name" value="EP450I"/>
</dbReference>
<dbReference type="InterPro" id="IPR050651">
    <property type="entry name" value="Plant_Cytochrome_P450_Monoox"/>
</dbReference>
<dbReference type="GO" id="GO:0004497">
    <property type="term" value="F:monooxygenase activity"/>
    <property type="evidence" value="ECO:0007669"/>
    <property type="project" value="UniProtKB-KW"/>
</dbReference>
<comment type="subcellular location">
    <subcellularLocation>
        <location evidence="2">Membrane</location>
    </subcellularLocation>
</comment>
<dbReference type="STRING" id="49390.A0A068VAT2"/>
<evidence type="ECO:0000313" key="12">
    <source>
        <dbReference type="Proteomes" id="UP000295252"/>
    </source>
</evidence>
<dbReference type="GO" id="GO:0016020">
    <property type="term" value="C:membrane"/>
    <property type="evidence" value="ECO:0007669"/>
    <property type="project" value="UniProtKB-SubCell"/>
</dbReference>
<evidence type="ECO:0000256" key="7">
    <source>
        <dbReference type="ARBA" id="ARBA00023002"/>
    </source>
</evidence>
<dbReference type="SUPFAM" id="SSF48264">
    <property type="entry name" value="Cytochrome P450"/>
    <property type="match status" value="1"/>
</dbReference>
<dbReference type="OrthoDB" id="2789670at2759"/>
<evidence type="ECO:0000256" key="3">
    <source>
        <dbReference type="ARBA" id="ARBA00022617"/>
    </source>
</evidence>
<dbReference type="Gene3D" id="1.10.630.10">
    <property type="entry name" value="Cytochrome P450"/>
    <property type="match status" value="1"/>
</dbReference>